<dbReference type="InterPro" id="IPR007371">
    <property type="entry name" value="TPK_catalytic"/>
</dbReference>
<organism evidence="7 8">
    <name type="scientific">Neorhizobium galegae bv. officinalis</name>
    <dbReference type="NCBI Taxonomy" id="323656"/>
    <lineage>
        <taxon>Bacteria</taxon>
        <taxon>Pseudomonadati</taxon>
        <taxon>Pseudomonadota</taxon>
        <taxon>Alphaproteobacteria</taxon>
        <taxon>Hyphomicrobiales</taxon>
        <taxon>Rhizobiaceae</taxon>
        <taxon>Rhizobium/Agrobacterium group</taxon>
        <taxon>Neorhizobium</taxon>
    </lineage>
</organism>
<dbReference type="SUPFAM" id="SSF63999">
    <property type="entry name" value="Thiamin pyrophosphokinase, catalytic domain"/>
    <property type="match status" value="1"/>
</dbReference>
<dbReference type="GO" id="GO:0009229">
    <property type="term" value="P:thiamine diphosphate biosynthetic process"/>
    <property type="evidence" value="ECO:0007669"/>
    <property type="project" value="InterPro"/>
</dbReference>
<proteinExistence type="predicted"/>
<evidence type="ECO:0000256" key="3">
    <source>
        <dbReference type="ARBA" id="ARBA00022777"/>
    </source>
</evidence>
<dbReference type="NCBIfam" id="TIGR01378">
    <property type="entry name" value="thi_PPkinase"/>
    <property type="match status" value="1"/>
</dbReference>
<dbReference type="EMBL" id="CCRH01000002">
    <property type="protein sequence ID" value="CDZ32127.1"/>
    <property type="molecule type" value="Genomic_DNA"/>
</dbReference>
<dbReference type="Proteomes" id="UP000046176">
    <property type="component" value="Unassembled WGS sequence"/>
</dbReference>
<dbReference type="InterPro" id="IPR053149">
    <property type="entry name" value="TPK"/>
</dbReference>
<keyword evidence="3 7" id="KW-0418">Kinase</keyword>
<dbReference type="PANTHER" id="PTHR41299:SF1">
    <property type="entry name" value="THIAMINE PYROPHOSPHOKINASE"/>
    <property type="match status" value="1"/>
</dbReference>
<evidence type="ECO:0000256" key="4">
    <source>
        <dbReference type="ARBA" id="ARBA00022840"/>
    </source>
</evidence>
<dbReference type="GO" id="GO:0016301">
    <property type="term" value="F:kinase activity"/>
    <property type="evidence" value="ECO:0007669"/>
    <property type="project" value="UniProtKB-KW"/>
</dbReference>
<dbReference type="Pfam" id="PF04263">
    <property type="entry name" value="TPK_catalytic"/>
    <property type="match status" value="1"/>
</dbReference>
<dbReference type="GO" id="GO:0030975">
    <property type="term" value="F:thiamine binding"/>
    <property type="evidence" value="ECO:0007669"/>
    <property type="project" value="InterPro"/>
</dbReference>
<evidence type="ECO:0000259" key="6">
    <source>
        <dbReference type="SMART" id="SM00983"/>
    </source>
</evidence>
<dbReference type="GO" id="GO:0005524">
    <property type="term" value="F:ATP binding"/>
    <property type="evidence" value="ECO:0007669"/>
    <property type="project" value="UniProtKB-KW"/>
</dbReference>
<feature type="domain" description="Thiamin pyrophosphokinase thiamin-binding" evidence="6">
    <location>
        <begin position="160"/>
        <end position="223"/>
    </location>
</feature>
<protein>
    <recommendedName>
        <fullName evidence="5">Thiamine diphosphokinase</fullName>
        <ecNumber evidence="5">2.7.6.2</ecNumber>
    </recommendedName>
</protein>
<name>A0A0T7FAS1_NEOGA</name>
<dbReference type="CDD" id="cd07995">
    <property type="entry name" value="TPK"/>
    <property type="match status" value="1"/>
</dbReference>
<dbReference type="AlphaFoldDB" id="A0A0T7FAS1"/>
<dbReference type="Gene3D" id="3.40.50.10240">
    <property type="entry name" value="Thiamin pyrophosphokinase, catalytic domain"/>
    <property type="match status" value="1"/>
</dbReference>
<evidence type="ECO:0000313" key="8">
    <source>
        <dbReference type="Proteomes" id="UP000046176"/>
    </source>
</evidence>
<dbReference type="Pfam" id="PF04265">
    <property type="entry name" value="TPK_B1_binding"/>
    <property type="match status" value="1"/>
</dbReference>
<dbReference type="PANTHER" id="PTHR41299">
    <property type="entry name" value="THIAMINE PYROPHOSPHOKINASE"/>
    <property type="match status" value="1"/>
</dbReference>
<evidence type="ECO:0000256" key="1">
    <source>
        <dbReference type="ARBA" id="ARBA00022679"/>
    </source>
</evidence>
<dbReference type="EC" id="2.7.6.2" evidence="5"/>
<evidence type="ECO:0000256" key="5">
    <source>
        <dbReference type="NCBIfam" id="TIGR01378"/>
    </source>
</evidence>
<reference evidence="7 8" key="1">
    <citation type="submission" date="2014-08" db="EMBL/GenBank/DDBJ databases">
        <authorList>
            <person name="Chen Y.-H."/>
        </authorList>
    </citation>
    <scope>NUCLEOTIDE SEQUENCE [LARGE SCALE GENOMIC DNA]</scope>
</reference>
<dbReference type="SMART" id="SM00983">
    <property type="entry name" value="TPK_B1_binding"/>
    <property type="match status" value="1"/>
</dbReference>
<dbReference type="GO" id="GO:0006772">
    <property type="term" value="P:thiamine metabolic process"/>
    <property type="evidence" value="ECO:0007669"/>
    <property type="project" value="UniProtKB-UniRule"/>
</dbReference>
<dbReference type="InterPro" id="IPR036759">
    <property type="entry name" value="TPK_catalytic_sf"/>
</dbReference>
<keyword evidence="2" id="KW-0547">Nucleotide-binding</keyword>
<dbReference type="InterPro" id="IPR007373">
    <property type="entry name" value="Thiamin_PyroPKinase_B1-bd"/>
</dbReference>
<accession>A0A0T7FAS1</accession>
<sequence length="234" mass="25269">MTVQQLSLSTGFALWAMRMTHSTFTILLGGNLRVTDRLRETIAGSRFIAADSGMRHASALGVKPELWVGDFDSSDAALIAQFPHVERQAFPPAKNETDGEIATAEAIERGATRLILAGALGGERSDHALQHLFHAMSLAERDLDILLTSGDEEAVPLLPGTTTLELPKDSLFSVIGFSDLEGLDIIGARYPLDNFSLPFGSSRTVSNVAEGRVEFHLRKGKAMILARPHDFTGA</sequence>
<keyword evidence="1" id="KW-0808">Transferase</keyword>
<dbReference type="InterPro" id="IPR006282">
    <property type="entry name" value="Thi_PPkinase"/>
</dbReference>
<gene>
    <name evidence="7" type="ORF">NGAL_HAMBI1145_08980</name>
</gene>
<keyword evidence="4" id="KW-0067">ATP-binding</keyword>
<evidence type="ECO:0000256" key="2">
    <source>
        <dbReference type="ARBA" id="ARBA00022741"/>
    </source>
</evidence>
<dbReference type="GO" id="GO:0004788">
    <property type="term" value="F:thiamine diphosphokinase activity"/>
    <property type="evidence" value="ECO:0007669"/>
    <property type="project" value="UniProtKB-UniRule"/>
</dbReference>
<evidence type="ECO:0000313" key="7">
    <source>
        <dbReference type="EMBL" id="CDZ32127.1"/>
    </source>
</evidence>